<name>A0A5B7IF74_PORTR</name>
<keyword evidence="3" id="KW-1185">Reference proteome</keyword>
<feature type="chain" id="PRO_5023133050" evidence="1">
    <location>
        <begin position="25"/>
        <end position="64"/>
    </location>
</feature>
<sequence length="64" mass="7172">MRKNEQLSSIIQAVLLFTVQCLLAATFPCDLPPTPHHHCPPHHLPQISLIPVFLPQEPTHAPLH</sequence>
<evidence type="ECO:0000313" key="3">
    <source>
        <dbReference type="Proteomes" id="UP000324222"/>
    </source>
</evidence>
<gene>
    <name evidence="2" type="ORF">E2C01_075531</name>
</gene>
<organism evidence="2 3">
    <name type="scientific">Portunus trituberculatus</name>
    <name type="common">Swimming crab</name>
    <name type="synonym">Neptunus trituberculatus</name>
    <dbReference type="NCBI Taxonomy" id="210409"/>
    <lineage>
        <taxon>Eukaryota</taxon>
        <taxon>Metazoa</taxon>
        <taxon>Ecdysozoa</taxon>
        <taxon>Arthropoda</taxon>
        <taxon>Crustacea</taxon>
        <taxon>Multicrustacea</taxon>
        <taxon>Malacostraca</taxon>
        <taxon>Eumalacostraca</taxon>
        <taxon>Eucarida</taxon>
        <taxon>Decapoda</taxon>
        <taxon>Pleocyemata</taxon>
        <taxon>Brachyura</taxon>
        <taxon>Eubrachyura</taxon>
        <taxon>Portunoidea</taxon>
        <taxon>Portunidae</taxon>
        <taxon>Portuninae</taxon>
        <taxon>Portunus</taxon>
    </lineage>
</organism>
<feature type="signal peptide" evidence="1">
    <location>
        <begin position="1"/>
        <end position="24"/>
    </location>
</feature>
<protein>
    <submittedName>
        <fullName evidence="2">Uncharacterized protein</fullName>
    </submittedName>
</protein>
<evidence type="ECO:0000313" key="2">
    <source>
        <dbReference type="EMBL" id="MPC80933.1"/>
    </source>
</evidence>
<comment type="caution">
    <text evidence="2">The sequence shown here is derived from an EMBL/GenBank/DDBJ whole genome shotgun (WGS) entry which is preliminary data.</text>
</comment>
<dbReference type="EMBL" id="VSRR010055447">
    <property type="protein sequence ID" value="MPC80933.1"/>
    <property type="molecule type" value="Genomic_DNA"/>
</dbReference>
<reference evidence="2 3" key="1">
    <citation type="submission" date="2019-05" db="EMBL/GenBank/DDBJ databases">
        <title>Another draft genome of Portunus trituberculatus and its Hox gene families provides insights of decapod evolution.</title>
        <authorList>
            <person name="Jeong J.-H."/>
            <person name="Song I."/>
            <person name="Kim S."/>
            <person name="Choi T."/>
            <person name="Kim D."/>
            <person name="Ryu S."/>
            <person name="Kim W."/>
        </authorList>
    </citation>
    <scope>NUCLEOTIDE SEQUENCE [LARGE SCALE GENOMIC DNA]</scope>
    <source>
        <tissue evidence="2">Muscle</tissue>
    </source>
</reference>
<accession>A0A5B7IF74</accession>
<evidence type="ECO:0000256" key="1">
    <source>
        <dbReference type="SAM" id="SignalP"/>
    </source>
</evidence>
<dbReference type="Proteomes" id="UP000324222">
    <property type="component" value="Unassembled WGS sequence"/>
</dbReference>
<dbReference type="AlphaFoldDB" id="A0A5B7IF74"/>
<proteinExistence type="predicted"/>
<keyword evidence="1" id="KW-0732">Signal</keyword>